<reference evidence="4" key="1">
    <citation type="journal article" date="2019" name="Int. J. Syst. Evol. Microbiol.">
        <title>The Global Catalogue of Microorganisms (GCM) 10K type strain sequencing project: providing services to taxonomists for standard genome sequencing and annotation.</title>
        <authorList>
            <consortium name="The Broad Institute Genomics Platform"/>
            <consortium name="The Broad Institute Genome Sequencing Center for Infectious Disease"/>
            <person name="Wu L."/>
            <person name="Ma J."/>
        </authorList>
    </citation>
    <scope>NUCLEOTIDE SEQUENCE [LARGE SCALE GENOMIC DNA]</scope>
    <source>
        <strain evidence="4">CGMCC 1.6964</strain>
    </source>
</reference>
<dbReference type="Proteomes" id="UP000606653">
    <property type="component" value="Unassembled WGS sequence"/>
</dbReference>
<feature type="domain" description="Copper amine oxidase-like N-terminal" evidence="2">
    <location>
        <begin position="59"/>
        <end position="164"/>
    </location>
</feature>
<evidence type="ECO:0000256" key="1">
    <source>
        <dbReference type="SAM" id="SignalP"/>
    </source>
</evidence>
<keyword evidence="4" id="KW-1185">Reference proteome</keyword>
<gene>
    <name evidence="3" type="ORF">GCM10010969_12940</name>
</gene>
<evidence type="ECO:0000313" key="4">
    <source>
        <dbReference type="Proteomes" id="UP000606653"/>
    </source>
</evidence>
<sequence length="169" mass="18338">MQKKIFSFLIVAGAAISLSTQASAASDSSYPEPPVGLVEPPYVIENPYTNSAKGSLKWNGETLTTIPRLVIVNQSLMVPAKDLFEQLGMEFAFDKDNLALTASKSGLKLKYSLKSFVGEVNGEKTLPMRHVPFIETESNRIFVSLRNAVEAAGATVEWDNANKAALVTE</sequence>
<proteinExistence type="predicted"/>
<feature type="signal peptide" evidence="1">
    <location>
        <begin position="1"/>
        <end position="24"/>
    </location>
</feature>
<comment type="caution">
    <text evidence="3">The sequence shown here is derived from an EMBL/GenBank/DDBJ whole genome shotgun (WGS) entry which is preliminary data.</text>
</comment>
<dbReference type="EMBL" id="BMLN01000003">
    <property type="protein sequence ID" value="GGN96198.1"/>
    <property type="molecule type" value="Genomic_DNA"/>
</dbReference>
<dbReference type="Gene3D" id="3.30.457.10">
    <property type="entry name" value="Copper amine oxidase-like, N-terminal domain"/>
    <property type="match status" value="1"/>
</dbReference>
<dbReference type="SUPFAM" id="SSF55383">
    <property type="entry name" value="Copper amine oxidase, domain N"/>
    <property type="match status" value="1"/>
</dbReference>
<feature type="chain" id="PRO_5045713199" description="Copper amine oxidase-like N-terminal domain-containing protein" evidence="1">
    <location>
        <begin position="25"/>
        <end position="169"/>
    </location>
</feature>
<dbReference type="InterPro" id="IPR012854">
    <property type="entry name" value="Cu_amine_oxidase-like_N"/>
</dbReference>
<dbReference type="RefSeq" id="WP_018975607.1">
    <property type="nucleotide sequence ID" value="NZ_BMLN01000003.1"/>
</dbReference>
<name>A0ABQ2KXF4_9BACL</name>
<accession>A0ABQ2KXF4</accession>
<evidence type="ECO:0000313" key="3">
    <source>
        <dbReference type="EMBL" id="GGN96198.1"/>
    </source>
</evidence>
<keyword evidence="1" id="KW-0732">Signal</keyword>
<dbReference type="InterPro" id="IPR036582">
    <property type="entry name" value="Mao_N_sf"/>
</dbReference>
<organism evidence="3 4">
    <name type="scientific">Saccharibacillus kuerlensis</name>
    <dbReference type="NCBI Taxonomy" id="459527"/>
    <lineage>
        <taxon>Bacteria</taxon>
        <taxon>Bacillati</taxon>
        <taxon>Bacillota</taxon>
        <taxon>Bacilli</taxon>
        <taxon>Bacillales</taxon>
        <taxon>Paenibacillaceae</taxon>
        <taxon>Saccharibacillus</taxon>
    </lineage>
</organism>
<protein>
    <recommendedName>
        <fullName evidence="2">Copper amine oxidase-like N-terminal domain-containing protein</fullName>
    </recommendedName>
</protein>
<evidence type="ECO:0000259" key="2">
    <source>
        <dbReference type="Pfam" id="PF07833"/>
    </source>
</evidence>
<dbReference type="Pfam" id="PF07833">
    <property type="entry name" value="Cu_amine_oxidN1"/>
    <property type="match status" value="1"/>
</dbReference>